<dbReference type="Gene3D" id="3.80.10.10">
    <property type="entry name" value="Ribonuclease Inhibitor"/>
    <property type="match status" value="1"/>
</dbReference>
<dbReference type="InterPro" id="IPR032675">
    <property type="entry name" value="LRR_dom_sf"/>
</dbReference>
<dbReference type="eggNOG" id="KOG0619">
    <property type="taxonomic scope" value="Eukaryota"/>
</dbReference>
<evidence type="ECO:0000259" key="4">
    <source>
        <dbReference type="Pfam" id="PF23598"/>
    </source>
</evidence>
<proteinExistence type="predicted"/>
<dbReference type="AlphaFoldDB" id="D7G880"/>
<dbReference type="PANTHER" id="PTHR48051">
    <property type="match status" value="1"/>
</dbReference>
<dbReference type="InterPro" id="IPR050216">
    <property type="entry name" value="LRR_domain-containing"/>
</dbReference>
<dbReference type="GO" id="GO:0005737">
    <property type="term" value="C:cytoplasm"/>
    <property type="evidence" value="ECO:0007669"/>
    <property type="project" value="TreeGrafter"/>
</dbReference>
<keyword evidence="6" id="KW-1185">Reference proteome</keyword>
<dbReference type="OrthoDB" id="203703at2759"/>
<evidence type="ECO:0000256" key="2">
    <source>
        <dbReference type="ARBA" id="ARBA00022737"/>
    </source>
</evidence>
<reference evidence="5 6" key="1">
    <citation type="journal article" date="2010" name="Nature">
        <title>The Ectocarpus genome and the independent evolution of multicellularity in brown algae.</title>
        <authorList>
            <person name="Cock J.M."/>
            <person name="Sterck L."/>
            <person name="Rouze P."/>
            <person name="Scornet D."/>
            <person name="Allen A.E."/>
            <person name="Amoutzias G."/>
            <person name="Anthouard V."/>
            <person name="Artiguenave F."/>
            <person name="Aury J.M."/>
            <person name="Badger J.H."/>
            <person name="Beszteri B."/>
            <person name="Billiau K."/>
            <person name="Bonnet E."/>
            <person name="Bothwell J.H."/>
            <person name="Bowler C."/>
            <person name="Boyen C."/>
            <person name="Brownlee C."/>
            <person name="Carrano C.J."/>
            <person name="Charrier B."/>
            <person name="Cho G.Y."/>
            <person name="Coelho S.M."/>
            <person name="Collen J."/>
            <person name="Corre E."/>
            <person name="Da Silva C."/>
            <person name="Delage L."/>
            <person name="Delaroque N."/>
            <person name="Dittami S.M."/>
            <person name="Doulbeau S."/>
            <person name="Elias M."/>
            <person name="Farnham G."/>
            <person name="Gachon C.M."/>
            <person name="Gschloessl B."/>
            <person name="Heesch S."/>
            <person name="Jabbari K."/>
            <person name="Jubin C."/>
            <person name="Kawai H."/>
            <person name="Kimura K."/>
            <person name="Kloareg B."/>
            <person name="Kupper F.C."/>
            <person name="Lang D."/>
            <person name="Le Bail A."/>
            <person name="Leblanc C."/>
            <person name="Lerouge P."/>
            <person name="Lohr M."/>
            <person name="Lopez P.J."/>
            <person name="Martens C."/>
            <person name="Maumus F."/>
            <person name="Michel G."/>
            <person name="Miranda-Saavedra D."/>
            <person name="Morales J."/>
            <person name="Moreau H."/>
            <person name="Motomura T."/>
            <person name="Nagasato C."/>
            <person name="Napoli C.A."/>
            <person name="Nelson D.R."/>
            <person name="Nyvall-Collen P."/>
            <person name="Peters A.F."/>
            <person name="Pommier C."/>
            <person name="Potin P."/>
            <person name="Poulain J."/>
            <person name="Quesneville H."/>
            <person name="Read B."/>
            <person name="Rensing S.A."/>
            <person name="Ritter A."/>
            <person name="Rousvoal S."/>
            <person name="Samanta M."/>
            <person name="Samson G."/>
            <person name="Schroeder D.C."/>
            <person name="Segurens B."/>
            <person name="Strittmatter M."/>
            <person name="Tonon T."/>
            <person name="Tregear J.W."/>
            <person name="Valentin K."/>
            <person name="von Dassow P."/>
            <person name="Yamagishi T."/>
            <person name="Van de Peer Y."/>
            <person name="Wincker P."/>
        </authorList>
    </citation>
    <scope>NUCLEOTIDE SEQUENCE [LARGE SCALE GENOMIC DNA]</scope>
    <source>
        <strain evidence="6">Ec32 / CCAP1310/4</strain>
    </source>
</reference>
<dbReference type="EMBL" id="FN649107">
    <property type="protein sequence ID" value="CBJ27943.1"/>
    <property type="molecule type" value="Genomic_DNA"/>
</dbReference>
<protein>
    <submittedName>
        <fullName evidence="5">Hypothetical leucine rich repeat protein</fullName>
    </submittedName>
</protein>
<dbReference type="PROSITE" id="PS51450">
    <property type="entry name" value="LRR"/>
    <property type="match status" value="4"/>
</dbReference>
<dbReference type="SMART" id="SM00365">
    <property type="entry name" value="LRR_SD22"/>
    <property type="match status" value="4"/>
</dbReference>
<dbReference type="Proteomes" id="UP000002630">
    <property type="component" value="Linkage Group LG26"/>
</dbReference>
<evidence type="ECO:0000256" key="1">
    <source>
        <dbReference type="ARBA" id="ARBA00022614"/>
    </source>
</evidence>
<dbReference type="SMART" id="SM00364">
    <property type="entry name" value="LRR_BAC"/>
    <property type="match status" value="7"/>
</dbReference>
<dbReference type="Pfam" id="PF23598">
    <property type="entry name" value="LRR_14"/>
    <property type="match status" value="1"/>
</dbReference>
<evidence type="ECO:0000313" key="6">
    <source>
        <dbReference type="Proteomes" id="UP000002630"/>
    </source>
</evidence>
<keyword evidence="1" id="KW-0433">Leucine-rich repeat</keyword>
<dbReference type="InterPro" id="IPR055414">
    <property type="entry name" value="LRR_R13L4/SHOC2-like"/>
</dbReference>
<sequence length="316" mass="34622">MFVKKDTRKIPDILADEGDEREELHLGRRSSEFVSNGIKVVCSSRHIPRLQKLQKLSLYDNMLSHVKGIGALSATPLKHLNLGRNQLKSLPPELGKVGTLETLWVDDNAITDFPRSVLQLKRLQELRLSGNRISEVPEEIAALSELRVLALDNNEVKTVPKSIGKLSHLQSLLLRQNELEELPGEVGGLLDLKTLSVSSNRLASLPESVGQLVLLEFLFANGNRLLSLPPELAGLLKLRKANLSNNSIYSLPVDVEAAWGRADPVTGKLDPATVDSPRKTEVVIRGNPIADPKQAGGSASGYTAEQDMTSLMDETR</sequence>
<dbReference type="InterPro" id="IPR003591">
    <property type="entry name" value="Leu-rich_rpt_typical-subtyp"/>
</dbReference>
<dbReference type="InParanoid" id="D7G880"/>
<evidence type="ECO:0000313" key="5">
    <source>
        <dbReference type="EMBL" id="CBJ27943.1"/>
    </source>
</evidence>
<evidence type="ECO:0000256" key="3">
    <source>
        <dbReference type="SAM" id="MobiDB-lite"/>
    </source>
</evidence>
<dbReference type="SUPFAM" id="SSF52058">
    <property type="entry name" value="L domain-like"/>
    <property type="match status" value="1"/>
</dbReference>
<dbReference type="PANTHER" id="PTHR48051:SF1">
    <property type="entry name" value="RAS SUPPRESSOR PROTEIN 1"/>
    <property type="match status" value="1"/>
</dbReference>
<feature type="region of interest" description="Disordered" evidence="3">
    <location>
        <begin position="287"/>
        <end position="316"/>
    </location>
</feature>
<accession>D7G880</accession>
<dbReference type="EMBL" id="FN649751">
    <property type="protein sequence ID" value="CBJ27943.1"/>
    <property type="molecule type" value="Genomic_DNA"/>
</dbReference>
<dbReference type="STRING" id="2880.D7G880"/>
<name>D7G880_ECTSI</name>
<dbReference type="OMA" id="KDEQCIV"/>
<dbReference type="SMART" id="SM00369">
    <property type="entry name" value="LRR_TYP"/>
    <property type="match status" value="8"/>
</dbReference>
<dbReference type="InterPro" id="IPR001611">
    <property type="entry name" value="Leu-rich_rpt"/>
</dbReference>
<keyword evidence="2" id="KW-0677">Repeat</keyword>
<feature type="domain" description="Disease resistance R13L4/SHOC-2-like LRR" evidence="4">
    <location>
        <begin position="146"/>
        <end position="239"/>
    </location>
</feature>
<gene>
    <name evidence="5" type="ORF">Esi_0087_0097</name>
</gene>
<organism evidence="5 6">
    <name type="scientific">Ectocarpus siliculosus</name>
    <name type="common">Brown alga</name>
    <name type="synonym">Conferva siliculosa</name>
    <dbReference type="NCBI Taxonomy" id="2880"/>
    <lineage>
        <taxon>Eukaryota</taxon>
        <taxon>Sar</taxon>
        <taxon>Stramenopiles</taxon>
        <taxon>Ochrophyta</taxon>
        <taxon>PX clade</taxon>
        <taxon>Phaeophyceae</taxon>
        <taxon>Ectocarpales</taxon>
        <taxon>Ectocarpaceae</taxon>
        <taxon>Ectocarpus</taxon>
    </lineage>
</organism>
<dbReference type="Pfam" id="PF13855">
    <property type="entry name" value="LRR_8"/>
    <property type="match status" value="1"/>
</dbReference>
<feature type="compositionally biased region" description="Polar residues" evidence="3">
    <location>
        <begin position="300"/>
        <end position="309"/>
    </location>
</feature>